<keyword evidence="1" id="KW-1133">Transmembrane helix</keyword>
<accession>A0A6A5SLC6</accession>
<keyword evidence="1" id="KW-0472">Membrane</keyword>
<sequence length="55" mass="6224">MYVPKLCMDPSCVWTRGLFATYGRFVALGAFAIYSAQQPSRHLYLRHGCPSSQQI</sequence>
<evidence type="ECO:0000256" key="1">
    <source>
        <dbReference type="SAM" id="Phobius"/>
    </source>
</evidence>
<dbReference type="Proteomes" id="UP000800038">
    <property type="component" value="Unassembled WGS sequence"/>
</dbReference>
<dbReference type="EMBL" id="ML976047">
    <property type="protein sequence ID" value="KAF1941431.1"/>
    <property type="molecule type" value="Genomic_DNA"/>
</dbReference>
<feature type="transmembrane region" description="Helical" evidence="1">
    <location>
        <begin position="18"/>
        <end position="36"/>
    </location>
</feature>
<reference evidence="2" key="1">
    <citation type="journal article" date="2020" name="Stud. Mycol.">
        <title>101 Dothideomycetes genomes: a test case for predicting lifestyles and emergence of pathogens.</title>
        <authorList>
            <person name="Haridas S."/>
            <person name="Albert R."/>
            <person name="Binder M."/>
            <person name="Bloem J."/>
            <person name="Labutti K."/>
            <person name="Salamov A."/>
            <person name="Andreopoulos B."/>
            <person name="Baker S."/>
            <person name="Barry K."/>
            <person name="Bills G."/>
            <person name="Bluhm B."/>
            <person name="Cannon C."/>
            <person name="Castanera R."/>
            <person name="Culley D."/>
            <person name="Daum C."/>
            <person name="Ezra D."/>
            <person name="Gonzalez J."/>
            <person name="Henrissat B."/>
            <person name="Kuo A."/>
            <person name="Liang C."/>
            <person name="Lipzen A."/>
            <person name="Lutzoni F."/>
            <person name="Magnuson J."/>
            <person name="Mondo S."/>
            <person name="Nolan M."/>
            <person name="Ohm R."/>
            <person name="Pangilinan J."/>
            <person name="Park H.-J."/>
            <person name="Ramirez L."/>
            <person name="Alfaro M."/>
            <person name="Sun H."/>
            <person name="Tritt A."/>
            <person name="Yoshinaga Y."/>
            <person name="Zwiers L.-H."/>
            <person name="Turgeon B."/>
            <person name="Goodwin S."/>
            <person name="Spatafora J."/>
            <person name="Crous P."/>
            <person name="Grigoriev I."/>
        </authorList>
    </citation>
    <scope>NUCLEOTIDE SEQUENCE</scope>
    <source>
        <strain evidence="2">CBS 161.51</strain>
    </source>
</reference>
<keyword evidence="1" id="KW-0812">Transmembrane</keyword>
<organism evidence="2 3">
    <name type="scientific">Clathrospora elynae</name>
    <dbReference type="NCBI Taxonomy" id="706981"/>
    <lineage>
        <taxon>Eukaryota</taxon>
        <taxon>Fungi</taxon>
        <taxon>Dikarya</taxon>
        <taxon>Ascomycota</taxon>
        <taxon>Pezizomycotina</taxon>
        <taxon>Dothideomycetes</taxon>
        <taxon>Pleosporomycetidae</taxon>
        <taxon>Pleosporales</taxon>
        <taxon>Diademaceae</taxon>
        <taxon>Clathrospora</taxon>
    </lineage>
</organism>
<dbReference type="AlphaFoldDB" id="A0A6A5SLC6"/>
<proteinExistence type="predicted"/>
<evidence type="ECO:0000313" key="3">
    <source>
        <dbReference type="Proteomes" id="UP000800038"/>
    </source>
</evidence>
<evidence type="ECO:0000313" key="2">
    <source>
        <dbReference type="EMBL" id="KAF1941431.1"/>
    </source>
</evidence>
<name>A0A6A5SLC6_9PLEO</name>
<gene>
    <name evidence="2" type="ORF">EJ02DRAFT_455103</name>
</gene>
<keyword evidence="3" id="KW-1185">Reference proteome</keyword>
<protein>
    <submittedName>
        <fullName evidence="2">Uncharacterized protein</fullName>
    </submittedName>
</protein>